<reference evidence="1 2" key="1">
    <citation type="submission" date="2017-09" db="EMBL/GenBank/DDBJ databases">
        <authorList>
            <person name="Ehlers B."/>
            <person name="Leendertz F.H."/>
        </authorList>
    </citation>
    <scope>NUCLEOTIDE SEQUENCE [LARGE SCALE GENOMIC DNA]</scope>
</reference>
<proteinExistence type="predicted"/>
<dbReference type="GO" id="GO:0003676">
    <property type="term" value="F:nucleic acid binding"/>
    <property type="evidence" value="ECO:0007669"/>
    <property type="project" value="InterPro"/>
</dbReference>
<dbReference type="KEGG" id="vg:40097400"/>
<keyword evidence="2" id="KW-1185">Reference proteome</keyword>
<protein>
    <submittedName>
        <fullName evidence="1">Crossover junction endodeoxyribonuclease</fullName>
    </submittedName>
</protein>
<accession>A0A2H4P7J7</accession>
<dbReference type="OrthoDB" id="9151at10239"/>
<dbReference type="GeneID" id="40097400"/>
<gene>
    <name evidence="1" type="primary">ruvC</name>
    <name evidence="1" type="ORF">CNR34_00077</name>
</gene>
<name>A0A2H4P7J7_9CAUD</name>
<dbReference type="InterPro" id="IPR036397">
    <property type="entry name" value="RNaseH_sf"/>
</dbReference>
<dbReference type="SUPFAM" id="SSF53098">
    <property type="entry name" value="Ribonuclease H-like"/>
    <property type="match status" value="1"/>
</dbReference>
<dbReference type="EMBL" id="MG018927">
    <property type="protein sequence ID" value="ATW58010.1"/>
    <property type="molecule type" value="Genomic_DNA"/>
</dbReference>
<sequence length="188" mass="20807">MSKIRIIGVDPSMSNLGIAKGWLDLQTLKWVVEEVELTKTEKGKSKTVRKSSDDYDRARLLYEALSESEKGAEIAFVEMPIGSQSAAAMKSYGMCIQLIASLDIPVIQVSPNQVKIHATGDRMATKEEMIAWAFKKFPDINWLQRGGKLTLNNEHLADAIGAINAGVEEDDFKALIAMLRKMTASFTK</sequence>
<dbReference type="InterPro" id="IPR012337">
    <property type="entry name" value="RNaseH-like_sf"/>
</dbReference>
<dbReference type="Proteomes" id="UP000241592">
    <property type="component" value="Segment"/>
</dbReference>
<evidence type="ECO:0000313" key="1">
    <source>
        <dbReference type="EMBL" id="ATW58010.1"/>
    </source>
</evidence>
<dbReference type="Gene3D" id="3.30.420.10">
    <property type="entry name" value="Ribonuclease H-like superfamily/Ribonuclease H"/>
    <property type="match status" value="1"/>
</dbReference>
<evidence type="ECO:0000313" key="2">
    <source>
        <dbReference type="Proteomes" id="UP000241592"/>
    </source>
</evidence>
<organism evidence="1 2">
    <name type="scientific">Pseudomonas phage nickie</name>
    <dbReference type="NCBI Taxonomy" id="2048977"/>
    <lineage>
        <taxon>Viruses</taxon>
        <taxon>Duplodnaviria</taxon>
        <taxon>Heunggongvirae</taxon>
        <taxon>Uroviricota</taxon>
        <taxon>Caudoviricetes</taxon>
        <taxon>Nickievirus</taxon>
        <taxon>Nickievirus nickie</taxon>
    </lineage>
</organism>
<dbReference type="RefSeq" id="YP_009620744.1">
    <property type="nucleotide sequence ID" value="NC_042091.1"/>
</dbReference>